<sequence>MNEKFILNRFKKISNEKKQEIALKAALNGVSIKDDVIPIIAGVAAVSVEAAKLFIDNIEYLN</sequence>
<evidence type="ECO:0000313" key="1">
    <source>
        <dbReference type="EMBL" id="QMW91806.1"/>
    </source>
</evidence>
<proteinExistence type="predicted"/>
<organism evidence="1 2">
    <name type="scientific">Clostridium butyricum</name>
    <dbReference type="NCBI Taxonomy" id="1492"/>
    <lineage>
        <taxon>Bacteria</taxon>
        <taxon>Bacillati</taxon>
        <taxon>Bacillota</taxon>
        <taxon>Clostridia</taxon>
        <taxon>Eubacteriales</taxon>
        <taxon>Clostridiaceae</taxon>
        <taxon>Clostridium</taxon>
    </lineage>
</organism>
<protein>
    <submittedName>
        <fullName evidence="1">Uncharacterized protein</fullName>
    </submittedName>
</protein>
<dbReference type="GeneID" id="92945047"/>
<gene>
    <name evidence="1" type="ORF">FF104_12745</name>
</gene>
<dbReference type="RefSeq" id="WP_035762784.1">
    <property type="nucleotide sequence ID" value="NZ_AP019716.1"/>
</dbReference>
<dbReference type="AlphaFoldDB" id="A0AAP9RHN3"/>
<reference evidence="1 2" key="1">
    <citation type="submission" date="2019-05" db="EMBL/GenBank/DDBJ databases">
        <authorList>
            <person name="Schori C."/>
            <person name="Ahrens C."/>
        </authorList>
    </citation>
    <scope>NUCLEOTIDE SEQUENCE [LARGE SCALE GENOMIC DNA]</scope>
    <source>
        <strain evidence="1 2">DSM 10702</strain>
    </source>
</reference>
<evidence type="ECO:0000313" key="2">
    <source>
        <dbReference type="Proteomes" id="UP000515243"/>
    </source>
</evidence>
<name>A0AAP9RHN3_CLOBU</name>
<accession>A0AAP9RHN3</accession>
<dbReference type="EMBL" id="CP040626">
    <property type="protein sequence ID" value="QMW91806.1"/>
    <property type="molecule type" value="Genomic_DNA"/>
</dbReference>
<dbReference type="Proteomes" id="UP000515243">
    <property type="component" value="Chromosome 1"/>
</dbReference>